<dbReference type="OrthoDB" id="9764164at2"/>
<evidence type="ECO:0008006" key="3">
    <source>
        <dbReference type="Google" id="ProtNLM"/>
    </source>
</evidence>
<dbReference type="Gene3D" id="3.40.50.1110">
    <property type="entry name" value="SGNH hydrolase"/>
    <property type="match status" value="1"/>
</dbReference>
<dbReference type="InterPro" id="IPR036514">
    <property type="entry name" value="SGNH_hydro_sf"/>
</dbReference>
<dbReference type="SUPFAM" id="SSF52266">
    <property type="entry name" value="SGNH hydrolase"/>
    <property type="match status" value="2"/>
</dbReference>
<dbReference type="PROSITE" id="PS51257">
    <property type="entry name" value="PROKAR_LIPOPROTEIN"/>
    <property type="match status" value="1"/>
</dbReference>
<dbReference type="GO" id="GO:0016788">
    <property type="term" value="F:hydrolase activity, acting on ester bonds"/>
    <property type="evidence" value="ECO:0007669"/>
    <property type="project" value="UniProtKB-ARBA"/>
</dbReference>
<dbReference type="Proteomes" id="UP000256919">
    <property type="component" value="Unassembled WGS sequence"/>
</dbReference>
<dbReference type="EMBL" id="QREI01000005">
    <property type="protein sequence ID" value="REE17013.1"/>
    <property type="molecule type" value="Genomic_DNA"/>
</dbReference>
<organism evidence="1 2">
    <name type="scientific">Winogradskyella pacifica</name>
    <dbReference type="NCBI Taxonomy" id="664642"/>
    <lineage>
        <taxon>Bacteria</taxon>
        <taxon>Pseudomonadati</taxon>
        <taxon>Bacteroidota</taxon>
        <taxon>Flavobacteriia</taxon>
        <taxon>Flavobacteriales</taxon>
        <taxon>Flavobacteriaceae</taxon>
        <taxon>Winogradskyella</taxon>
    </lineage>
</organism>
<name>A0A3D9MGQ9_9FLAO</name>
<evidence type="ECO:0000313" key="2">
    <source>
        <dbReference type="Proteomes" id="UP000256919"/>
    </source>
</evidence>
<gene>
    <name evidence="1" type="ORF">DFQ09_105227</name>
</gene>
<evidence type="ECO:0000313" key="1">
    <source>
        <dbReference type="EMBL" id="REE17013.1"/>
    </source>
</evidence>
<reference evidence="1 2" key="1">
    <citation type="submission" date="2018-07" db="EMBL/GenBank/DDBJ databases">
        <title>Genomic Encyclopedia of Type Strains, Phase III (KMG-III): the genomes of soil and plant-associated and newly described type strains.</title>
        <authorList>
            <person name="Whitman W."/>
        </authorList>
    </citation>
    <scope>NUCLEOTIDE SEQUENCE [LARGE SCALE GENOMIC DNA]</scope>
    <source>
        <strain evidence="1 2">CECT 7948</strain>
    </source>
</reference>
<keyword evidence="2" id="KW-1185">Reference proteome</keyword>
<comment type="caution">
    <text evidence="1">The sequence shown here is derived from an EMBL/GenBank/DDBJ whole genome shotgun (WGS) entry which is preliminary data.</text>
</comment>
<sequence length="545" mass="56689">MKNIKYVLLSAVLIGFTACNDEADFEELLDNPTEQVTFPELTAGSANFAKYVSIGNSLTAGFTDNALFISGQENSMPNILSQKFALVGGGDFTQPLMDDNIGGLLFGGNQNTDGSFGPRLFFDGSGPASLPATSTTEAFAPSLGSKNNMGVPGAASFHLLYDGYGNPANLVTDPPSANPYFVRMASAPNATVLSDALAQQPTFVSLWIGNNDVLGYATSGGDQTVAAITPLTGPPGVGFDQTIGAIVGALQASGAQGVMANIPYVTSIPHFTTVPHNPLDPSNPDFGPQIPLLNSIFGALNPIFNAVDPNRAIVFSETEASAVVIKDESLNDISTTIIGALNASPTFPAFIAQFGLPAQAAPLVANLLGVTYGQTRQANANDLLVLPSSKVIGTVNMESVAALMAQGLPQALAGQFSVEGVSLPLEDKWVLLPTEQDEIKLATDAFNIVLEAAATTAGFAFVDANSLMSQLDNGGYSDGNFVLTSSLVTGGAFSLDGVHPTARGYALLANEFMKEIDETYGSNFEASGNLLDIGNYPTNYPPTLQ</sequence>
<protein>
    <recommendedName>
        <fullName evidence="3">GDSL-like lipase/acylhydrolase family protein</fullName>
    </recommendedName>
</protein>
<dbReference type="RefSeq" id="WP_115810760.1">
    <property type="nucleotide sequence ID" value="NZ_QREI01000005.1"/>
</dbReference>
<proteinExistence type="predicted"/>
<dbReference type="AlphaFoldDB" id="A0A3D9MGQ9"/>
<accession>A0A3D9MGQ9</accession>